<comment type="caution">
    <text evidence="1">The sequence shown here is derived from an EMBL/GenBank/DDBJ whole genome shotgun (WGS) entry which is preliminary data.</text>
</comment>
<sequence>MAGTGIDFTDMHFGELDNGMVVEKHIGRVKLGEEEIELPAAVTYEIRDGKIAEVRVHSFDQHALDRFIWSVKTLKPVSERLSA</sequence>
<name>A0ABW3MGZ6_9PSEU</name>
<organism evidence="1 2">
    <name type="scientific">Kibdelosporangium lantanae</name>
    <dbReference type="NCBI Taxonomy" id="1497396"/>
    <lineage>
        <taxon>Bacteria</taxon>
        <taxon>Bacillati</taxon>
        <taxon>Actinomycetota</taxon>
        <taxon>Actinomycetes</taxon>
        <taxon>Pseudonocardiales</taxon>
        <taxon>Pseudonocardiaceae</taxon>
        <taxon>Kibdelosporangium</taxon>
    </lineage>
</organism>
<protein>
    <recommendedName>
        <fullName evidence="3">SnoaL-like domain-containing protein</fullName>
    </recommendedName>
</protein>
<gene>
    <name evidence="1" type="ORF">ACFQ1S_33060</name>
</gene>
<dbReference type="Gene3D" id="3.10.450.50">
    <property type="match status" value="1"/>
</dbReference>
<evidence type="ECO:0000313" key="1">
    <source>
        <dbReference type="EMBL" id="MFD1050018.1"/>
    </source>
</evidence>
<evidence type="ECO:0000313" key="2">
    <source>
        <dbReference type="Proteomes" id="UP001597045"/>
    </source>
</evidence>
<evidence type="ECO:0008006" key="3">
    <source>
        <dbReference type="Google" id="ProtNLM"/>
    </source>
</evidence>
<reference evidence="2" key="1">
    <citation type="journal article" date="2019" name="Int. J. Syst. Evol. Microbiol.">
        <title>The Global Catalogue of Microorganisms (GCM) 10K type strain sequencing project: providing services to taxonomists for standard genome sequencing and annotation.</title>
        <authorList>
            <consortium name="The Broad Institute Genomics Platform"/>
            <consortium name="The Broad Institute Genome Sequencing Center for Infectious Disease"/>
            <person name="Wu L."/>
            <person name="Ma J."/>
        </authorList>
    </citation>
    <scope>NUCLEOTIDE SEQUENCE [LARGE SCALE GENOMIC DNA]</scope>
    <source>
        <strain evidence="2">JCM 31486</strain>
    </source>
</reference>
<dbReference type="EMBL" id="JBHTIS010002551">
    <property type="protein sequence ID" value="MFD1050018.1"/>
    <property type="molecule type" value="Genomic_DNA"/>
</dbReference>
<dbReference type="Proteomes" id="UP001597045">
    <property type="component" value="Unassembled WGS sequence"/>
</dbReference>
<accession>A0ABW3MGZ6</accession>
<keyword evidence="2" id="KW-1185">Reference proteome</keyword>
<proteinExistence type="predicted"/>